<reference evidence="1 2" key="1">
    <citation type="submission" date="2021-05" db="EMBL/GenBank/DDBJ databases">
        <title>Genome Assembly of Synthetic Allotetraploid Brassica napus Reveals Homoeologous Exchanges between Subgenomes.</title>
        <authorList>
            <person name="Davis J.T."/>
        </authorList>
    </citation>
    <scope>NUCLEOTIDE SEQUENCE [LARGE SCALE GENOMIC DNA]</scope>
    <source>
        <strain evidence="2">cv. Da-Ae</strain>
        <tissue evidence="1">Seedling</tissue>
    </source>
</reference>
<gene>
    <name evidence="1" type="ORF">HID58_066788</name>
</gene>
<organism evidence="1 2">
    <name type="scientific">Brassica napus</name>
    <name type="common">Rape</name>
    <dbReference type="NCBI Taxonomy" id="3708"/>
    <lineage>
        <taxon>Eukaryota</taxon>
        <taxon>Viridiplantae</taxon>
        <taxon>Streptophyta</taxon>
        <taxon>Embryophyta</taxon>
        <taxon>Tracheophyta</taxon>
        <taxon>Spermatophyta</taxon>
        <taxon>Magnoliopsida</taxon>
        <taxon>eudicotyledons</taxon>
        <taxon>Gunneridae</taxon>
        <taxon>Pentapetalae</taxon>
        <taxon>rosids</taxon>
        <taxon>malvids</taxon>
        <taxon>Brassicales</taxon>
        <taxon>Brassicaceae</taxon>
        <taxon>Brassiceae</taxon>
        <taxon>Brassica</taxon>
    </lineage>
</organism>
<protein>
    <submittedName>
        <fullName evidence="1">Uncharacterized protein</fullName>
    </submittedName>
</protein>
<evidence type="ECO:0000313" key="2">
    <source>
        <dbReference type="Proteomes" id="UP000824890"/>
    </source>
</evidence>
<dbReference type="InterPro" id="IPR052650">
    <property type="entry name" value="Zinc_finger_CCCH"/>
</dbReference>
<accession>A0ABQ7ZGP7</accession>
<dbReference type="EMBL" id="JAGKQM010000015">
    <property type="protein sequence ID" value="KAH0879394.1"/>
    <property type="molecule type" value="Genomic_DNA"/>
</dbReference>
<proteinExistence type="predicted"/>
<keyword evidence="2" id="KW-1185">Reference proteome</keyword>
<dbReference type="PANTHER" id="PTHR36886:SF8">
    <property type="entry name" value="ZINC FINGER CCCH DOMAIN-CONTAINING PROTEIN 38"/>
    <property type="match status" value="1"/>
</dbReference>
<comment type="caution">
    <text evidence="1">The sequence shown here is derived from an EMBL/GenBank/DDBJ whole genome shotgun (WGS) entry which is preliminary data.</text>
</comment>
<name>A0ABQ7ZGP7_BRANA</name>
<evidence type="ECO:0000313" key="1">
    <source>
        <dbReference type="EMBL" id="KAH0879394.1"/>
    </source>
</evidence>
<dbReference type="Proteomes" id="UP000824890">
    <property type="component" value="Unassembled WGS sequence"/>
</dbReference>
<dbReference type="PANTHER" id="PTHR36886">
    <property type="entry name" value="PROTEIN FRIGIDA-ESSENTIAL 1"/>
    <property type="match status" value="1"/>
</dbReference>
<sequence>MGHDPKGRRAFKFSLVEIVKELLKHAQKESRMNKDAYKIIVKFKPETFLKNTGEDRPLSISFKTKAYQACSGYAYISKVKKG</sequence>